<dbReference type="KEGG" id="pti:PHATRDRAFT_16932"/>
<keyword evidence="5 9" id="KW-0808">Transferase</keyword>
<keyword evidence="7" id="KW-0677">Repeat</keyword>
<organism evidence="12 13">
    <name type="scientific">Phaeodactylum tricornutum (strain CCAP 1055/1)</name>
    <dbReference type="NCBI Taxonomy" id="556484"/>
    <lineage>
        <taxon>Eukaryota</taxon>
        <taxon>Sar</taxon>
        <taxon>Stramenopiles</taxon>
        <taxon>Ochrophyta</taxon>
        <taxon>Bacillariophyta</taxon>
        <taxon>Bacillariophyceae</taxon>
        <taxon>Bacillariophycidae</taxon>
        <taxon>Naviculales</taxon>
        <taxon>Phaeodactylaceae</taxon>
        <taxon>Phaeodactylum</taxon>
    </lineage>
</organism>
<sequence length="361" mass="39867">ETEDDPHRFRVCLLREKHVQYLQQVWTKGELLGSSFVSLDASRTWMLYWALHASDLMGHRPSVNERSSGNDSEDPQAILPSPGATLGGFGGGPGQMPHAATTYAAVLALNHAVSESAMKLLQRIRLPVYSWMLSLQEPDGSFRMQHDGEIDVRATYCVLAVAKLLNICCTETLGSNKVVESVVRCQTFEGGFGGEPWTEAHGGYTFCAVAALQLLNRVDAANVPALTRWLTAQQCGFEGGFQGRTNKLVDGCYSFWQGGAASIVSAFLLFDQGMLQRYVLLCAQNVTGGLRDKPSARRDFYHSCYNISGLSVAQQVDSLPDFGHPSESVVHETHPVYNLRTERVRKMLTHWQTQPIILDLS</sequence>
<dbReference type="InParanoid" id="B7GE31"/>
<dbReference type="AlphaFoldDB" id="B7GE31"/>
<feature type="region of interest" description="Disordered" evidence="10">
    <location>
        <begin position="60"/>
        <end position="82"/>
    </location>
</feature>
<dbReference type="GO" id="GO:0005965">
    <property type="term" value="C:protein farnesyltransferase complex"/>
    <property type="evidence" value="ECO:0007669"/>
    <property type="project" value="UniProtKB-UniRule"/>
</dbReference>
<feature type="domain" description="Prenyltransferase alpha-alpha toroid" evidence="11">
    <location>
        <begin position="13"/>
        <end position="339"/>
    </location>
</feature>
<evidence type="ECO:0000256" key="6">
    <source>
        <dbReference type="ARBA" id="ARBA00022723"/>
    </source>
</evidence>
<dbReference type="PANTHER" id="PTHR11774:SF6">
    <property type="entry name" value="PROTEIN FARNESYLTRANSFERASE SUBUNIT BETA"/>
    <property type="match status" value="1"/>
</dbReference>
<dbReference type="GO" id="GO:0004660">
    <property type="term" value="F:protein farnesyltransferase activity"/>
    <property type="evidence" value="ECO:0007669"/>
    <property type="project" value="UniProtKB-UniRule"/>
</dbReference>
<dbReference type="InterPro" id="IPR045089">
    <property type="entry name" value="PGGT1B-like"/>
</dbReference>
<evidence type="ECO:0000256" key="2">
    <source>
        <dbReference type="ARBA" id="ARBA00012702"/>
    </source>
</evidence>
<dbReference type="Gene3D" id="1.50.10.20">
    <property type="match status" value="1"/>
</dbReference>
<evidence type="ECO:0000256" key="1">
    <source>
        <dbReference type="ARBA" id="ARBA00010497"/>
    </source>
</evidence>
<comment type="similarity">
    <text evidence="1 9">Belongs to the protein prenyltransferase subunit beta family.</text>
</comment>
<evidence type="ECO:0000256" key="5">
    <source>
        <dbReference type="ARBA" id="ARBA00022679"/>
    </source>
</evidence>
<keyword evidence="4 9" id="KW-0637">Prenyltransferase</keyword>
<reference evidence="12 13" key="1">
    <citation type="journal article" date="2008" name="Nature">
        <title>The Phaeodactylum genome reveals the evolutionary history of diatom genomes.</title>
        <authorList>
            <person name="Bowler C."/>
            <person name="Allen A.E."/>
            <person name="Badger J.H."/>
            <person name="Grimwood J."/>
            <person name="Jabbari K."/>
            <person name="Kuo A."/>
            <person name="Maheswari U."/>
            <person name="Martens C."/>
            <person name="Maumus F."/>
            <person name="Otillar R.P."/>
            <person name="Rayko E."/>
            <person name="Salamov A."/>
            <person name="Vandepoele K."/>
            <person name="Beszteri B."/>
            <person name="Gruber A."/>
            <person name="Heijde M."/>
            <person name="Katinka M."/>
            <person name="Mock T."/>
            <person name="Valentin K."/>
            <person name="Verret F."/>
            <person name="Berges J.A."/>
            <person name="Brownlee C."/>
            <person name="Cadoret J.P."/>
            <person name="Chiovitti A."/>
            <person name="Choi C.J."/>
            <person name="Coesel S."/>
            <person name="De Martino A."/>
            <person name="Detter J.C."/>
            <person name="Durkin C."/>
            <person name="Falciatore A."/>
            <person name="Fournet J."/>
            <person name="Haruta M."/>
            <person name="Huysman M.J."/>
            <person name="Jenkins B.D."/>
            <person name="Jiroutova K."/>
            <person name="Jorgensen R.E."/>
            <person name="Joubert Y."/>
            <person name="Kaplan A."/>
            <person name="Kroger N."/>
            <person name="Kroth P.G."/>
            <person name="La Roche J."/>
            <person name="Lindquist E."/>
            <person name="Lommer M."/>
            <person name="Martin-Jezequel V."/>
            <person name="Lopez P.J."/>
            <person name="Lucas S."/>
            <person name="Mangogna M."/>
            <person name="McGinnis K."/>
            <person name="Medlin L.K."/>
            <person name="Montsant A."/>
            <person name="Oudot-Le Secq M.P."/>
            <person name="Napoli C."/>
            <person name="Obornik M."/>
            <person name="Parker M.S."/>
            <person name="Petit J.L."/>
            <person name="Porcel B.M."/>
            <person name="Poulsen N."/>
            <person name="Robison M."/>
            <person name="Rychlewski L."/>
            <person name="Rynearson T.A."/>
            <person name="Schmutz J."/>
            <person name="Shapiro H."/>
            <person name="Siaut M."/>
            <person name="Stanley M."/>
            <person name="Sussman M.R."/>
            <person name="Taylor A.R."/>
            <person name="Vardi A."/>
            <person name="von Dassow P."/>
            <person name="Vyverman W."/>
            <person name="Willis A."/>
            <person name="Wyrwicz L.S."/>
            <person name="Rokhsar D.S."/>
            <person name="Weissenbach J."/>
            <person name="Armbrust E.V."/>
            <person name="Green B.R."/>
            <person name="Van de Peer Y."/>
            <person name="Grigoriev I.V."/>
        </authorList>
    </citation>
    <scope>NUCLEOTIDE SEQUENCE [LARGE SCALE GENOMIC DNA]</scope>
    <source>
        <strain evidence="12 13">CCAP 1055/1</strain>
    </source>
</reference>
<dbReference type="InterPro" id="IPR026872">
    <property type="entry name" value="FTB"/>
</dbReference>
<comment type="subunit">
    <text evidence="9">Heterodimer of an alpha and a beta subunit.</text>
</comment>
<dbReference type="eggNOG" id="KOG0365">
    <property type="taxonomic scope" value="Eukaryota"/>
</dbReference>
<dbReference type="EMBL" id="CM000631">
    <property type="protein sequence ID" value="EEC43233.1"/>
    <property type="molecule type" value="Genomic_DNA"/>
</dbReference>
<comment type="cofactor">
    <cofactor evidence="9">
        <name>Zn(2+)</name>
        <dbReference type="ChEBI" id="CHEBI:29105"/>
    </cofactor>
    <text evidence="9">Binds 1 zinc ion per subunit.</text>
</comment>
<dbReference type="InterPro" id="IPR001330">
    <property type="entry name" value="Prenyltrans"/>
</dbReference>
<name>B7GE31_PHATC</name>
<keyword evidence="8 9" id="KW-0862">Zinc</keyword>
<dbReference type="OrthoDB" id="10261146at2759"/>
<evidence type="ECO:0000256" key="4">
    <source>
        <dbReference type="ARBA" id="ARBA00022602"/>
    </source>
</evidence>
<dbReference type="EC" id="2.5.1.58" evidence="2 9"/>
<dbReference type="Pfam" id="PF00432">
    <property type="entry name" value="Prenyltrans"/>
    <property type="match status" value="1"/>
</dbReference>
<keyword evidence="13" id="KW-1185">Reference proteome</keyword>
<dbReference type="InterPro" id="IPR008930">
    <property type="entry name" value="Terpenoid_cyclase/PrenylTrfase"/>
</dbReference>
<evidence type="ECO:0000259" key="11">
    <source>
        <dbReference type="Pfam" id="PF00432"/>
    </source>
</evidence>
<protein>
    <recommendedName>
        <fullName evidence="3 9">Protein farnesyltransferase subunit beta</fullName>
        <shortName evidence="9">FTase-beta</shortName>
        <ecNumber evidence="2 9">2.5.1.58</ecNumber>
    </recommendedName>
</protein>
<accession>B7GE31</accession>
<dbReference type="PANTHER" id="PTHR11774">
    <property type="entry name" value="GERANYLGERANYL TRANSFERASE TYPE BETA SUBUNIT"/>
    <property type="match status" value="1"/>
</dbReference>
<proteinExistence type="inferred from homology"/>
<dbReference type="Proteomes" id="UP000000759">
    <property type="component" value="Chromosome 29"/>
</dbReference>
<feature type="non-terminal residue" evidence="12">
    <location>
        <position position="1"/>
    </location>
</feature>
<evidence type="ECO:0000256" key="9">
    <source>
        <dbReference type="RuleBase" id="RU365056"/>
    </source>
</evidence>
<dbReference type="PaxDb" id="2850-Phatr16932"/>
<dbReference type="CDD" id="cd02893">
    <property type="entry name" value="FTase"/>
    <property type="match status" value="1"/>
</dbReference>
<reference evidence="13" key="2">
    <citation type="submission" date="2008-08" db="EMBL/GenBank/DDBJ databases">
        <authorList>
            <consortium name="Diatom Consortium"/>
            <person name="Grigoriev I."/>
            <person name="Grimwood J."/>
            <person name="Kuo A."/>
            <person name="Otillar R.P."/>
            <person name="Salamov A."/>
            <person name="Detter J.C."/>
            <person name="Lindquist E."/>
            <person name="Shapiro H."/>
            <person name="Lucas S."/>
            <person name="Glavina del Rio T."/>
            <person name="Pitluck S."/>
            <person name="Rokhsar D."/>
            <person name="Bowler C."/>
        </authorList>
    </citation>
    <scope>GENOME REANNOTATION</scope>
    <source>
        <strain evidence="13">CCAP 1055/1</strain>
    </source>
</reference>
<dbReference type="GO" id="GO:0097354">
    <property type="term" value="P:prenylation"/>
    <property type="evidence" value="ECO:0007669"/>
    <property type="project" value="UniProtKB-UniRule"/>
</dbReference>
<dbReference type="GO" id="GO:0008270">
    <property type="term" value="F:zinc ion binding"/>
    <property type="evidence" value="ECO:0007669"/>
    <property type="project" value="UniProtKB-UniRule"/>
</dbReference>
<comment type="function">
    <text evidence="9">Catalyzes the transfer of a farnesyl moiety from farnesyl diphosphate to a cysteine at the fourth position from the C-terminus of several proteins. The beta subunit is responsible for peptide-binding.</text>
</comment>
<evidence type="ECO:0000313" key="12">
    <source>
        <dbReference type="EMBL" id="EEC43233.1"/>
    </source>
</evidence>
<evidence type="ECO:0000256" key="10">
    <source>
        <dbReference type="SAM" id="MobiDB-lite"/>
    </source>
</evidence>
<dbReference type="GeneID" id="7199175"/>
<keyword evidence="6 9" id="KW-0479">Metal-binding</keyword>
<evidence type="ECO:0000313" key="13">
    <source>
        <dbReference type="Proteomes" id="UP000000759"/>
    </source>
</evidence>
<comment type="catalytic activity">
    <reaction evidence="9">
        <text>L-cysteinyl-[protein] + (2E,6E)-farnesyl diphosphate = S-(2E,6E)-farnesyl-L-cysteinyl-[protein] + diphosphate</text>
        <dbReference type="Rhea" id="RHEA:13345"/>
        <dbReference type="Rhea" id="RHEA-COMP:10131"/>
        <dbReference type="Rhea" id="RHEA-COMP:11535"/>
        <dbReference type="ChEBI" id="CHEBI:29950"/>
        <dbReference type="ChEBI" id="CHEBI:33019"/>
        <dbReference type="ChEBI" id="CHEBI:86019"/>
        <dbReference type="ChEBI" id="CHEBI:175763"/>
    </reaction>
</comment>
<gene>
    <name evidence="12" type="ORF">PHATRDRAFT_16932</name>
</gene>
<dbReference type="RefSeq" id="XP_002185364.1">
    <property type="nucleotide sequence ID" value="XM_002185328.1"/>
</dbReference>
<dbReference type="STRING" id="556484.B7GE31"/>
<evidence type="ECO:0000256" key="7">
    <source>
        <dbReference type="ARBA" id="ARBA00022737"/>
    </source>
</evidence>
<dbReference type="SUPFAM" id="SSF48239">
    <property type="entry name" value="Terpenoid cyclases/Protein prenyltransferases"/>
    <property type="match status" value="1"/>
</dbReference>
<evidence type="ECO:0000256" key="8">
    <source>
        <dbReference type="ARBA" id="ARBA00022833"/>
    </source>
</evidence>
<evidence type="ECO:0000256" key="3">
    <source>
        <dbReference type="ARBA" id="ARBA00015798"/>
    </source>
</evidence>